<dbReference type="GO" id="GO:0004519">
    <property type="term" value="F:endonuclease activity"/>
    <property type="evidence" value="ECO:0007669"/>
    <property type="project" value="InterPro"/>
</dbReference>
<evidence type="ECO:0000313" key="2">
    <source>
        <dbReference type="EMBL" id="BDC33824.1"/>
    </source>
</evidence>
<geneLocation type="mitochondrion" evidence="2"/>
<evidence type="ECO:0000313" key="3">
    <source>
        <dbReference type="Proteomes" id="UP000827284"/>
    </source>
</evidence>
<dbReference type="InterPro" id="IPR035901">
    <property type="entry name" value="GIY-YIG_endonuc_sf"/>
</dbReference>
<dbReference type="AlphaFoldDB" id="A0A8J9SD69"/>
<dbReference type="EMBL" id="LC659289">
    <property type="protein sequence ID" value="BDC33824.1"/>
    <property type="molecule type" value="Genomic_DNA"/>
</dbReference>
<keyword evidence="3" id="KW-1185">Reference proteome</keyword>
<evidence type="ECO:0000259" key="1">
    <source>
        <dbReference type="SMART" id="SM00465"/>
    </source>
</evidence>
<dbReference type="Gene3D" id="3.40.1440.10">
    <property type="entry name" value="GIY-YIG endonuclease"/>
    <property type="match status" value="1"/>
</dbReference>
<feature type="domain" description="GIY-YIG" evidence="1">
    <location>
        <begin position="80"/>
        <end position="173"/>
    </location>
</feature>
<protein>
    <recommendedName>
        <fullName evidence="1">GIY-YIG domain-containing protein</fullName>
    </recommendedName>
</protein>
<dbReference type="CDD" id="cd10445">
    <property type="entry name" value="GIY-YIG_bI1_like"/>
    <property type="match status" value="1"/>
</dbReference>
<dbReference type="Proteomes" id="UP000827284">
    <property type="component" value="Mitochondrion MT"/>
</dbReference>
<dbReference type="SMART" id="SM00465">
    <property type="entry name" value="GIYc"/>
    <property type="match status" value="1"/>
</dbReference>
<organism evidence="2 3">
    <name type="scientific">Entomortierella parvispora</name>
    <dbReference type="NCBI Taxonomy" id="205924"/>
    <lineage>
        <taxon>Eukaryota</taxon>
        <taxon>Fungi</taxon>
        <taxon>Fungi incertae sedis</taxon>
        <taxon>Mucoromycota</taxon>
        <taxon>Mortierellomycotina</taxon>
        <taxon>Mortierellomycetes</taxon>
        <taxon>Mortierellales</taxon>
        <taxon>Mortierellaceae</taxon>
        <taxon>Entomortierella</taxon>
    </lineage>
</organism>
<name>A0A8J9SD69_9FUNG</name>
<dbReference type="InterPro" id="IPR000305">
    <property type="entry name" value="GIY-YIG_endonuc"/>
</dbReference>
<keyword evidence="2" id="KW-0496">Mitochondrion</keyword>
<proteinExistence type="predicted"/>
<gene>
    <name evidence="2" type="primary">orf207</name>
    <name evidence="2" type="ORF">EMPS_mp11</name>
</gene>
<dbReference type="InterPro" id="IPR006350">
    <property type="entry name" value="Intron_endoG1"/>
</dbReference>
<reference evidence="2 3" key="1">
    <citation type="submission" date="2021-11" db="EMBL/GenBank/DDBJ databases">
        <title>Circularized mitochondrial genome sequence of Mortierella parvispora strain E1425, a Mucormycotic fungus associated with Burkholderiaceae-related endosymbiotic bacteria.</title>
        <authorList>
            <person name="Herlambang A."/>
            <person name="Guo Y."/>
            <person name="Takashima Y."/>
            <person name="Narisawa K."/>
            <person name="Ohta H."/>
            <person name="Nishizawa T."/>
        </authorList>
    </citation>
    <scope>NUCLEOTIDE SEQUENCE [LARGE SCALE GENOMIC DNA]</scope>
    <source>
        <strain evidence="2 3">E1425</strain>
    </source>
</reference>
<dbReference type="OrthoDB" id="5276050at2759"/>
<dbReference type="SUPFAM" id="SSF82771">
    <property type="entry name" value="GIY-YIG endonuclease"/>
    <property type="match status" value="1"/>
</dbReference>
<dbReference type="NCBIfam" id="TIGR01453">
    <property type="entry name" value="grpIintron_endo"/>
    <property type="match status" value="1"/>
</dbReference>
<accession>A0A8J9SD69</accession>
<sequence length="207" mass="24263">MLYLTGMISVLYFSFENLTNFNIDNNIIYTVLSLSLKHKKNIIQIPYGPHIKPIWLNEPIRLYNNPNYNKNLIGSNNKKRSIIYQWTNLITGKMYVGSAWNGSSRLFNYWTPSILRINYPIYNNMNYYGKYNFTLAILEDLGTSGDIPKEYILSREQYYINLLFNDYPYLVINLSKQAGSTKGYIHKPEFELSRSGSLNSIFDRKKS</sequence>